<reference evidence="1 2" key="1">
    <citation type="submission" date="2017-10" db="EMBL/GenBank/DDBJ databases">
        <title>Genome announcement of Methylocella silvestris TVC from permafrost.</title>
        <authorList>
            <person name="Wang J."/>
            <person name="Geng K."/>
            <person name="Ul-Haque F."/>
            <person name="Crombie A.T."/>
            <person name="Street L.E."/>
            <person name="Wookey P.A."/>
            <person name="Murrell J.C."/>
            <person name="Pratscher J."/>
        </authorList>
    </citation>
    <scope>NUCLEOTIDE SEQUENCE [LARGE SCALE GENOMIC DNA]</scope>
    <source>
        <strain evidence="1 2">TVC</strain>
    </source>
</reference>
<dbReference type="AlphaFoldDB" id="A0A2J7TLJ5"/>
<name>A0A2J7TLJ5_METSI</name>
<evidence type="ECO:0008006" key="3">
    <source>
        <dbReference type="Google" id="ProtNLM"/>
    </source>
</evidence>
<dbReference type="EMBL" id="PDZR01000001">
    <property type="protein sequence ID" value="PNG27645.1"/>
    <property type="molecule type" value="Genomic_DNA"/>
</dbReference>
<gene>
    <name evidence="1" type="ORF">CR492_01655</name>
</gene>
<accession>A0A2J7TLJ5</accession>
<sequence>MVYGYASTDEPALDGNVIAREALDDAFAEYKKWGNIREMHQPSAVGVARSIELDEKGAYLGAYVQDDDAWSKVKEGVYKGFSIGAKVTKRDDADRAIVRGMIITEISLVDRPADPGATFDLWRSADSDSTAEAETTPDAEDNPLADLIAGALAIIAAGAIESSARLLLAGGDVVTVEDAASLAAAVANGLDLAPLRGLAPQIGDLLAQNAVRAAKEALGRLNVILPAADNAALAEAVSDAARERAAQLTGQKFTVGGELAPDPSAENAITSSTRSMIGETIQSGLAGVATGVAAATLEELIRSAFAFSPSRAKGIGVTESNRAKGSAIVQTIQVVNESGAGHFMKAWMTADSGCCAACADNAAQGPIPADQPFSSGDMAPGAHTNCRCSVLTVPASNVGRIARRSDSEFDRKIAAVISETEEMRRSVLAILERMSKPQKVDDAVERRMVEWLSEPMPAKCALNSFARRAVDNTTDAAGSTIEASIPKLSDDDLVRALNAMPESERVMCLMRAAQLNPLTRH</sequence>
<protein>
    <recommendedName>
        <fullName evidence="3">Phage head morphogenesis domain-containing protein</fullName>
    </recommendedName>
</protein>
<evidence type="ECO:0000313" key="2">
    <source>
        <dbReference type="Proteomes" id="UP000236286"/>
    </source>
</evidence>
<proteinExistence type="predicted"/>
<comment type="caution">
    <text evidence="1">The sequence shown here is derived from an EMBL/GenBank/DDBJ whole genome shotgun (WGS) entry which is preliminary data.</text>
</comment>
<organism evidence="1 2">
    <name type="scientific">Methylocella silvestris</name>
    <dbReference type="NCBI Taxonomy" id="199596"/>
    <lineage>
        <taxon>Bacteria</taxon>
        <taxon>Pseudomonadati</taxon>
        <taxon>Pseudomonadota</taxon>
        <taxon>Alphaproteobacteria</taxon>
        <taxon>Hyphomicrobiales</taxon>
        <taxon>Beijerinckiaceae</taxon>
        <taxon>Methylocella</taxon>
    </lineage>
</organism>
<dbReference type="Proteomes" id="UP000236286">
    <property type="component" value="Unassembled WGS sequence"/>
</dbReference>
<evidence type="ECO:0000313" key="1">
    <source>
        <dbReference type="EMBL" id="PNG27645.1"/>
    </source>
</evidence>